<dbReference type="AlphaFoldDB" id="A0A1W7ADF8"/>
<sequence>MDTATHVVMGVALAGLATIDPAVTSMYPAVVTTVMVGSQIPDIDTVLKLRNNAVYITHHRGITHSIPFTLFWPVVLTIVMMLIFKVDAPLHLWMWAQIAVFLHVFVDIFNSYGTQALRPLTKKWIQIGIINTFDPIIFMSHIIAILLWYIGFNPIYTFGSLYILLIVYYIIRRMLQQMIKKNVLLRIPKDETVLKTFVAPTIRFFEWRIAVQTDKYDYIGRSYKGSVHFSDQFVNKKLPDDAVMQHAKHDRNLRAFLSFSSIYRYTITETDTGYELRFIDLRYLKNGHYSFVAILSLDSAYRVTHSYTGWVFSEEKLQRKLIKGKI</sequence>
<keyword evidence="1" id="KW-1133">Transmembrane helix</keyword>
<feature type="transmembrane region" description="Helical" evidence="1">
    <location>
        <begin position="68"/>
        <end position="86"/>
    </location>
</feature>
<dbReference type="RefSeq" id="WP_086043180.1">
    <property type="nucleotide sequence ID" value="NZ_CBCRZA010000007.1"/>
</dbReference>
<dbReference type="GeneID" id="35296133"/>
<gene>
    <name evidence="2" type="ORF">MCCS_20460</name>
</gene>
<dbReference type="InterPro" id="IPR053170">
    <property type="entry name" value="Transcription_regulator"/>
</dbReference>
<evidence type="ECO:0000313" key="3">
    <source>
        <dbReference type="Proteomes" id="UP000194154"/>
    </source>
</evidence>
<reference evidence="2 3" key="1">
    <citation type="journal article" date="2017" name="Int. J. Syst. Evol. Microbiol.">
        <title>Macrococcus canis sp. nov., a skin bacterium associated with infections in dogs.</title>
        <authorList>
            <person name="Gobeli Brawand S."/>
            <person name="Cotting K."/>
            <person name="Gomez-Sanz E."/>
            <person name="Collaud A."/>
            <person name="Thomann A."/>
            <person name="Brodard I."/>
            <person name="Rodriguez-Campos S."/>
            <person name="Strauss C."/>
            <person name="Perreten V."/>
        </authorList>
    </citation>
    <scope>NUCLEOTIDE SEQUENCE [LARGE SCALE GENOMIC DNA]</scope>
    <source>
        <strain evidence="2 3">KM45013</strain>
    </source>
</reference>
<dbReference type="PANTHER" id="PTHR40031:SF1">
    <property type="entry name" value="MEMBRANE-BOUND METAL-DEPENDENT HYDROLASE"/>
    <property type="match status" value="1"/>
</dbReference>
<accession>A0A1W7ADF8</accession>
<evidence type="ECO:0000256" key="1">
    <source>
        <dbReference type="SAM" id="Phobius"/>
    </source>
</evidence>
<organism evidence="2 3">
    <name type="scientific">Macrococcoides canis</name>
    <dbReference type="NCBI Taxonomy" id="1855823"/>
    <lineage>
        <taxon>Bacteria</taxon>
        <taxon>Bacillati</taxon>
        <taxon>Bacillota</taxon>
        <taxon>Bacilli</taxon>
        <taxon>Bacillales</taxon>
        <taxon>Staphylococcaceae</taxon>
        <taxon>Macrococcoides</taxon>
    </lineage>
</organism>
<dbReference type="STRING" id="1855823.MCCS_20460"/>
<evidence type="ECO:0008006" key="4">
    <source>
        <dbReference type="Google" id="ProtNLM"/>
    </source>
</evidence>
<dbReference type="OrthoDB" id="110250at2"/>
<feature type="transmembrane region" description="Helical" evidence="1">
    <location>
        <begin position="124"/>
        <end position="149"/>
    </location>
</feature>
<keyword evidence="1" id="KW-0472">Membrane</keyword>
<proteinExistence type="predicted"/>
<keyword evidence="3" id="KW-1185">Reference proteome</keyword>
<protein>
    <recommendedName>
        <fullName evidence="4">Metal-dependent hydrolase</fullName>
    </recommendedName>
</protein>
<dbReference type="PANTHER" id="PTHR40031">
    <property type="entry name" value="HYPOTHETICAL MEMBRANE SPANNING PROTEIN"/>
    <property type="match status" value="1"/>
</dbReference>
<feature type="transmembrane region" description="Helical" evidence="1">
    <location>
        <begin position="92"/>
        <end position="112"/>
    </location>
</feature>
<dbReference type="EMBL" id="CP021059">
    <property type="protein sequence ID" value="ARQ07635.1"/>
    <property type="molecule type" value="Genomic_DNA"/>
</dbReference>
<name>A0A1W7ADF8_9STAP</name>
<evidence type="ECO:0000313" key="2">
    <source>
        <dbReference type="EMBL" id="ARQ07635.1"/>
    </source>
</evidence>
<dbReference type="KEGG" id="mcak:MCCS_20460"/>
<dbReference type="Proteomes" id="UP000194154">
    <property type="component" value="Chromosome"/>
</dbReference>
<dbReference type="Pfam" id="PF04307">
    <property type="entry name" value="YdjM"/>
    <property type="match status" value="1"/>
</dbReference>
<keyword evidence="1" id="KW-0812">Transmembrane</keyword>
<feature type="transmembrane region" description="Helical" evidence="1">
    <location>
        <begin position="155"/>
        <end position="171"/>
    </location>
</feature>
<dbReference type="InterPro" id="IPR007404">
    <property type="entry name" value="YdjM-like"/>
</dbReference>